<reference evidence="2 3" key="1">
    <citation type="submission" date="2018-04" db="EMBL/GenBank/DDBJ databases">
        <title>Draft genome sequence of Pseudomonas syringae pv. actinidiae biovar 1 strains isolated from kiwifruit in Kagawa prefecture.</title>
        <authorList>
            <person name="Tabuchi M."/>
            <person name="Saito M."/>
            <person name="Fujiwara S."/>
            <person name="Sasa N."/>
            <person name="Akimitsu K."/>
            <person name="Gomi K."/>
            <person name="Konishi-Sugita S."/>
            <person name="Hamano K."/>
            <person name="Kataoka I."/>
        </authorList>
    </citation>
    <scope>NUCLEOTIDE SEQUENCE [LARGE SCALE GENOMIC DNA]</scope>
    <source>
        <strain evidence="2 3">MAFF212206</strain>
    </source>
</reference>
<accession>A0A2V0Q7X6</accession>
<organism evidence="2 3">
    <name type="scientific">Pseudomonas syringae pv. actinidiae</name>
    <dbReference type="NCBI Taxonomy" id="103796"/>
    <lineage>
        <taxon>Bacteria</taxon>
        <taxon>Pseudomonadati</taxon>
        <taxon>Pseudomonadota</taxon>
        <taxon>Gammaproteobacteria</taxon>
        <taxon>Pseudomonadales</taxon>
        <taxon>Pseudomonadaceae</taxon>
        <taxon>Pseudomonas</taxon>
        <taxon>Pseudomonas syringae</taxon>
    </lineage>
</organism>
<evidence type="ECO:0000313" key="2">
    <source>
        <dbReference type="EMBL" id="GBH08764.1"/>
    </source>
</evidence>
<name>A0A2V0Q7X6_PSESF</name>
<evidence type="ECO:0000256" key="1">
    <source>
        <dbReference type="SAM" id="MobiDB-lite"/>
    </source>
</evidence>
<feature type="region of interest" description="Disordered" evidence="1">
    <location>
        <begin position="1"/>
        <end position="23"/>
    </location>
</feature>
<protein>
    <submittedName>
        <fullName evidence="2">Predicted ribonuclease</fullName>
    </submittedName>
</protein>
<proteinExistence type="predicted"/>
<evidence type="ECO:0000313" key="3">
    <source>
        <dbReference type="Proteomes" id="UP000247480"/>
    </source>
</evidence>
<comment type="caution">
    <text evidence="2">The sequence shown here is derived from an EMBL/GenBank/DDBJ whole genome shotgun (WGS) entry which is preliminary data.</text>
</comment>
<sequence>MQSLPDATGEYFGNNASSHDARPSLSKIAVNANPLRILRAAAPELSGIRVGWRRTTIGLCSTRLVLDASSRPLPMVDSSS</sequence>
<gene>
    <name evidence="2" type="ORF">KPSA1_02145</name>
</gene>
<dbReference type="Proteomes" id="UP000247480">
    <property type="component" value="Unassembled WGS sequence"/>
</dbReference>
<dbReference type="EMBL" id="BGJZ01000100">
    <property type="protein sequence ID" value="GBH08764.1"/>
    <property type="molecule type" value="Genomic_DNA"/>
</dbReference>
<dbReference type="AlphaFoldDB" id="A0A2V0Q7X6"/>